<dbReference type="InterPro" id="IPR005528">
    <property type="entry name" value="ChpA-H"/>
</dbReference>
<dbReference type="AlphaFoldDB" id="A0A7X0G4C0"/>
<dbReference type="Pfam" id="PF03777">
    <property type="entry name" value="ChpA-C"/>
    <property type="match status" value="1"/>
</dbReference>
<feature type="region of interest" description="Disordered" evidence="4">
    <location>
        <begin position="37"/>
        <end position="76"/>
    </location>
</feature>
<dbReference type="Proteomes" id="UP000546324">
    <property type="component" value="Unassembled WGS sequence"/>
</dbReference>
<keyword evidence="2" id="KW-0130">Cell adhesion</keyword>
<keyword evidence="8" id="KW-1185">Reference proteome</keyword>
<feature type="compositionally biased region" description="Basic residues" evidence="4">
    <location>
        <begin position="48"/>
        <end position="69"/>
    </location>
</feature>
<keyword evidence="1" id="KW-0134">Cell wall</keyword>
<keyword evidence="5" id="KW-0732">Signal</keyword>
<feature type="domain" description="Chaplin" evidence="6">
    <location>
        <begin position="84"/>
        <end position="124"/>
    </location>
</feature>
<evidence type="ECO:0000256" key="5">
    <source>
        <dbReference type="SAM" id="SignalP"/>
    </source>
</evidence>
<sequence>MFKKLAATGILGFAVAGSALAATPAYAATYGDGWDDHGKGHHGQEHHGKGHHGKDHHGKDHHGKGHHGKGHDENWFSHNSTSGNFGILNGTQVIAPISVPVDVCGNAIAVLGGASAHCKGGASVNYGD</sequence>
<name>A0A7X0G4C0_9ACTN</name>
<feature type="chain" id="PRO_5039325228" description="Chaplin domain-containing protein" evidence="5">
    <location>
        <begin position="22"/>
        <end position="128"/>
    </location>
</feature>
<evidence type="ECO:0000313" key="8">
    <source>
        <dbReference type="Proteomes" id="UP000546324"/>
    </source>
</evidence>
<keyword evidence="3" id="KW-0034">Amyloid</keyword>
<dbReference type="GO" id="GO:0007155">
    <property type="term" value="P:cell adhesion"/>
    <property type="evidence" value="ECO:0007669"/>
    <property type="project" value="UniProtKB-KW"/>
</dbReference>
<feature type="compositionally biased region" description="Basic and acidic residues" evidence="4">
    <location>
        <begin position="37"/>
        <end position="47"/>
    </location>
</feature>
<dbReference type="RefSeq" id="WP_230299168.1">
    <property type="nucleotide sequence ID" value="NZ_JACHMQ010000001.1"/>
</dbReference>
<dbReference type="PROSITE" id="PS51884">
    <property type="entry name" value="CHAPLIN"/>
    <property type="match status" value="1"/>
</dbReference>
<keyword evidence="1" id="KW-0964">Secreted</keyword>
<evidence type="ECO:0000256" key="2">
    <source>
        <dbReference type="ARBA" id="ARBA00022889"/>
    </source>
</evidence>
<evidence type="ECO:0000259" key="6">
    <source>
        <dbReference type="PROSITE" id="PS51884"/>
    </source>
</evidence>
<organism evidence="7 8">
    <name type="scientific">Actinomadura coerulea</name>
    <dbReference type="NCBI Taxonomy" id="46159"/>
    <lineage>
        <taxon>Bacteria</taxon>
        <taxon>Bacillati</taxon>
        <taxon>Actinomycetota</taxon>
        <taxon>Actinomycetes</taxon>
        <taxon>Streptosporangiales</taxon>
        <taxon>Thermomonosporaceae</taxon>
        <taxon>Actinomadura</taxon>
    </lineage>
</organism>
<comment type="caution">
    <text evidence="7">The sequence shown here is derived from an EMBL/GenBank/DDBJ whole genome shotgun (WGS) entry which is preliminary data.</text>
</comment>
<gene>
    <name evidence="7" type="ORF">BKA00_005010</name>
</gene>
<feature type="signal peptide" evidence="5">
    <location>
        <begin position="1"/>
        <end position="21"/>
    </location>
</feature>
<evidence type="ECO:0000313" key="7">
    <source>
        <dbReference type="EMBL" id="MBB6398096.1"/>
    </source>
</evidence>
<proteinExistence type="predicted"/>
<dbReference type="EMBL" id="JACHMQ010000001">
    <property type="protein sequence ID" value="MBB6398096.1"/>
    <property type="molecule type" value="Genomic_DNA"/>
</dbReference>
<evidence type="ECO:0000256" key="3">
    <source>
        <dbReference type="ARBA" id="ARBA00023087"/>
    </source>
</evidence>
<reference evidence="7 8" key="1">
    <citation type="submission" date="2020-08" db="EMBL/GenBank/DDBJ databases">
        <title>Sequencing the genomes of 1000 actinobacteria strains.</title>
        <authorList>
            <person name="Klenk H.-P."/>
        </authorList>
    </citation>
    <scope>NUCLEOTIDE SEQUENCE [LARGE SCALE GENOMIC DNA]</scope>
    <source>
        <strain evidence="7 8">DSM 43675</strain>
    </source>
</reference>
<accession>A0A7X0G4C0</accession>
<evidence type="ECO:0000256" key="4">
    <source>
        <dbReference type="SAM" id="MobiDB-lite"/>
    </source>
</evidence>
<evidence type="ECO:0000256" key="1">
    <source>
        <dbReference type="ARBA" id="ARBA00022512"/>
    </source>
</evidence>
<protein>
    <recommendedName>
        <fullName evidence="6">Chaplin domain-containing protein</fullName>
    </recommendedName>
</protein>